<protein>
    <submittedName>
        <fullName evidence="1">Uncharacterized protein</fullName>
    </submittedName>
</protein>
<comment type="caution">
    <text evidence="1">The sequence shown here is derived from an EMBL/GenBank/DDBJ whole genome shotgun (WGS) entry which is preliminary data.</text>
</comment>
<dbReference type="EMBL" id="BAABME010003428">
    <property type="protein sequence ID" value="GAA0158762.1"/>
    <property type="molecule type" value="Genomic_DNA"/>
</dbReference>
<dbReference type="AlphaFoldDB" id="A0AAV3Q6I3"/>
<name>A0AAV3Q6I3_LITER</name>
<keyword evidence="2" id="KW-1185">Reference proteome</keyword>
<organism evidence="1 2">
    <name type="scientific">Lithospermum erythrorhizon</name>
    <name type="common">Purple gromwell</name>
    <name type="synonym">Lithospermum officinale var. erythrorhizon</name>
    <dbReference type="NCBI Taxonomy" id="34254"/>
    <lineage>
        <taxon>Eukaryota</taxon>
        <taxon>Viridiplantae</taxon>
        <taxon>Streptophyta</taxon>
        <taxon>Embryophyta</taxon>
        <taxon>Tracheophyta</taxon>
        <taxon>Spermatophyta</taxon>
        <taxon>Magnoliopsida</taxon>
        <taxon>eudicotyledons</taxon>
        <taxon>Gunneridae</taxon>
        <taxon>Pentapetalae</taxon>
        <taxon>asterids</taxon>
        <taxon>lamiids</taxon>
        <taxon>Boraginales</taxon>
        <taxon>Boraginaceae</taxon>
        <taxon>Boraginoideae</taxon>
        <taxon>Lithospermeae</taxon>
        <taxon>Lithospermum</taxon>
    </lineage>
</organism>
<sequence>MDSIHYRTSNVNDIYKHIAELGLVLFFARLRRIVVLMAPPDRLHGGLCLPSGALDRRVIDGTTGALINDASKFTFHAFGDMVALFDTIAP</sequence>
<evidence type="ECO:0000313" key="2">
    <source>
        <dbReference type="Proteomes" id="UP001454036"/>
    </source>
</evidence>
<gene>
    <name evidence="1" type="ORF">LIER_15707</name>
</gene>
<accession>A0AAV3Q6I3</accession>
<reference evidence="1 2" key="1">
    <citation type="submission" date="2024-01" db="EMBL/GenBank/DDBJ databases">
        <title>The complete chloroplast genome sequence of Lithospermum erythrorhizon: insights into the phylogenetic relationship among Boraginaceae species and the maternal lineages of purple gromwells.</title>
        <authorList>
            <person name="Okada T."/>
            <person name="Watanabe K."/>
        </authorList>
    </citation>
    <scope>NUCLEOTIDE SEQUENCE [LARGE SCALE GENOMIC DNA]</scope>
</reference>
<evidence type="ECO:0000313" key="1">
    <source>
        <dbReference type="EMBL" id="GAA0158762.1"/>
    </source>
</evidence>
<proteinExistence type="predicted"/>
<dbReference type="Proteomes" id="UP001454036">
    <property type="component" value="Unassembled WGS sequence"/>
</dbReference>